<dbReference type="PANTHER" id="PTHR46575:SF1">
    <property type="entry name" value="AMYLOID PROTEIN-BINDING PROTEIN 2"/>
    <property type="match status" value="1"/>
</dbReference>
<dbReference type="SUPFAM" id="SSF48452">
    <property type="entry name" value="TPR-like"/>
    <property type="match status" value="1"/>
</dbReference>
<organism evidence="1">
    <name type="scientific">Octopus bimaculoides</name>
    <name type="common">California two-spotted octopus</name>
    <dbReference type="NCBI Taxonomy" id="37653"/>
    <lineage>
        <taxon>Eukaryota</taxon>
        <taxon>Metazoa</taxon>
        <taxon>Spiralia</taxon>
        <taxon>Lophotrochozoa</taxon>
        <taxon>Mollusca</taxon>
        <taxon>Cephalopoda</taxon>
        <taxon>Coleoidea</taxon>
        <taxon>Octopodiformes</taxon>
        <taxon>Octopoda</taxon>
        <taxon>Incirrata</taxon>
        <taxon>Octopodidae</taxon>
        <taxon>Octopus</taxon>
    </lineage>
</organism>
<dbReference type="PANTHER" id="PTHR46575">
    <property type="entry name" value="AMYLOID PROTEIN-BINDING PROTEIN 2"/>
    <property type="match status" value="1"/>
</dbReference>
<gene>
    <name evidence="1" type="ORF">OCBIM_22033699mg</name>
</gene>
<dbReference type="InterPro" id="IPR011990">
    <property type="entry name" value="TPR-like_helical_dom_sf"/>
</dbReference>
<protein>
    <submittedName>
        <fullName evidence="1">Uncharacterized protein</fullName>
    </submittedName>
</protein>
<dbReference type="GO" id="GO:0031462">
    <property type="term" value="C:Cul2-RING ubiquitin ligase complex"/>
    <property type="evidence" value="ECO:0007669"/>
    <property type="project" value="TreeGrafter"/>
</dbReference>
<evidence type="ECO:0000313" key="1">
    <source>
        <dbReference type="EMBL" id="KOF96786.1"/>
    </source>
</evidence>
<dbReference type="AlphaFoldDB" id="A0A0L8I5N3"/>
<dbReference type="GO" id="GO:1990756">
    <property type="term" value="F:ubiquitin-like ligase-substrate adaptor activity"/>
    <property type="evidence" value="ECO:0007669"/>
    <property type="project" value="TreeGrafter"/>
</dbReference>
<dbReference type="InterPro" id="IPR042476">
    <property type="entry name" value="APPBP2"/>
</dbReference>
<dbReference type="EMBL" id="KQ416491">
    <property type="protein sequence ID" value="KOF96786.1"/>
    <property type="molecule type" value="Genomic_DNA"/>
</dbReference>
<name>A0A0L8I5N3_OCTBM</name>
<dbReference type="Gene3D" id="1.25.40.10">
    <property type="entry name" value="Tetratricopeptide repeat domain"/>
    <property type="match status" value="2"/>
</dbReference>
<sequence>MWLGEKTHQAEQNCSRGRYRCQANGTCAGDTEHFGQRHPKYADTLQDYGFYLLNVDSVAASVKVYQMALDIRLSVFGGNNFHVAVAHEDLAYASYVHEYSSGNFKDAQRHAEKAIEILLKILPSDHLLLSSSKRVKDIMLIYSSSSSSFNFRFPCWHGLDSLTENWKASSCTRLQSDLARFLQLDALPNANHSESVVPEPVRGYWHRPHLVGAFYVPPAQEPVRQTWHQPHLDCAFYMPPLAETHHLKAIEIKERLLGPDDYEVALSVGHLASLYNYDMKYHMEAESLYKRSIEIGKKLFGAGYSGLEYDYKGLLRLYQSQGDRENMLHYSRILQDWNRIRDHTNAIEVKPLDFSLDLSVQDLHKYVFNS</sequence>
<reference evidence="1" key="1">
    <citation type="submission" date="2015-07" db="EMBL/GenBank/DDBJ databases">
        <title>MeaNS - Measles Nucleotide Surveillance Program.</title>
        <authorList>
            <person name="Tran T."/>
            <person name="Druce J."/>
        </authorList>
    </citation>
    <scope>NUCLEOTIDE SEQUENCE</scope>
    <source>
        <strain evidence="1">UCB-OBI-ISO-001</strain>
        <tissue evidence="1">Gonad</tissue>
    </source>
</reference>
<dbReference type="STRING" id="37653.A0A0L8I5N3"/>
<dbReference type="GO" id="GO:0043161">
    <property type="term" value="P:proteasome-mediated ubiquitin-dependent protein catabolic process"/>
    <property type="evidence" value="ECO:0007669"/>
    <property type="project" value="TreeGrafter"/>
</dbReference>
<accession>A0A0L8I5N3</accession>
<proteinExistence type="predicted"/>
<dbReference type="GO" id="GO:0006886">
    <property type="term" value="P:intracellular protein transport"/>
    <property type="evidence" value="ECO:0007669"/>
    <property type="project" value="InterPro"/>
</dbReference>
<dbReference type="OrthoDB" id="7103806at2759"/>